<proteinExistence type="predicted"/>
<sequence>MKVSLRSVAAETCETADSLCGCYRECAFVAQDTRQRILKYRQAPTDES</sequence>
<reference evidence="1" key="1">
    <citation type="submission" date="2020-07" db="EMBL/GenBank/DDBJ databases">
        <authorList>
            <person name="Nazaruddin N."/>
        </authorList>
    </citation>
    <scope>NUCLEOTIDE SEQUENCE</scope>
</reference>
<gene>
    <name evidence="1" type="ORF">MHI_LOCUS592682</name>
</gene>
<dbReference type="Proteomes" id="UP000752696">
    <property type="component" value="Unassembled WGS sequence"/>
</dbReference>
<name>A0A6V7H7Q1_9HYME</name>
<protein>
    <submittedName>
        <fullName evidence="1">Uncharacterized protein</fullName>
    </submittedName>
</protein>
<accession>A0A6V7H7Q1</accession>
<feature type="non-terminal residue" evidence="1">
    <location>
        <position position="48"/>
    </location>
</feature>
<evidence type="ECO:0000313" key="2">
    <source>
        <dbReference type="Proteomes" id="UP000752696"/>
    </source>
</evidence>
<comment type="caution">
    <text evidence="1">The sequence shown here is derived from an EMBL/GenBank/DDBJ whole genome shotgun (WGS) entry which is preliminary data.</text>
</comment>
<evidence type="ECO:0000313" key="1">
    <source>
        <dbReference type="EMBL" id="CAD1475723.1"/>
    </source>
</evidence>
<dbReference type="AlphaFoldDB" id="A0A6V7H7Q1"/>
<organism evidence="1 2">
    <name type="scientific">Heterotrigona itama</name>
    <dbReference type="NCBI Taxonomy" id="395501"/>
    <lineage>
        <taxon>Eukaryota</taxon>
        <taxon>Metazoa</taxon>
        <taxon>Ecdysozoa</taxon>
        <taxon>Arthropoda</taxon>
        <taxon>Hexapoda</taxon>
        <taxon>Insecta</taxon>
        <taxon>Pterygota</taxon>
        <taxon>Neoptera</taxon>
        <taxon>Endopterygota</taxon>
        <taxon>Hymenoptera</taxon>
        <taxon>Apocrita</taxon>
        <taxon>Aculeata</taxon>
        <taxon>Apoidea</taxon>
        <taxon>Anthophila</taxon>
        <taxon>Apidae</taxon>
        <taxon>Heterotrigona</taxon>
    </lineage>
</organism>
<keyword evidence="2" id="KW-1185">Reference proteome</keyword>
<dbReference type="EMBL" id="CAJDYZ010008709">
    <property type="protein sequence ID" value="CAD1475723.1"/>
    <property type="molecule type" value="Genomic_DNA"/>
</dbReference>